<evidence type="ECO:0000313" key="3">
    <source>
        <dbReference type="EMBL" id="CAG5125537.1"/>
    </source>
</evidence>
<dbReference type="InterPro" id="IPR006020">
    <property type="entry name" value="PTB/PI_dom"/>
</dbReference>
<dbReference type="Gene3D" id="2.30.29.30">
    <property type="entry name" value="Pleckstrin-homology domain (PH domain)/Phosphotyrosine-binding domain (PTB)"/>
    <property type="match status" value="1"/>
</dbReference>
<dbReference type="GO" id="GO:0001540">
    <property type="term" value="F:amyloid-beta binding"/>
    <property type="evidence" value="ECO:0007669"/>
    <property type="project" value="InterPro"/>
</dbReference>
<feature type="domain" description="PID" evidence="2">
    <location>
        <begin position="5"/>
        <end position="60"/>
    </location>
</feature>
<feature type="non-terminal residue" evidence="3">
    <location>
        <position position="61"/>
    </location>
</feature>
<evidence type="ECO:0000259" key="2">
    <source>
        <dbReference type="PROSITE" id="PS01179"/>
    </source>
</evidence>
<dbReference type="GO" id="GO:0005737">
    <property type="term" value="C:cytoplasm"/>
    <property type="evidence" value="ECO:0007669"/>
    <property type="project" value="TreeGrafter"/>
</dbReference>
<dbReference type="InterPro" id="IPR039576">
    <property type="entry name" value="APBB1/2/3"/>
</dbReference>
<dbReference type="SUPFAM" id="SSF50729">
    <property type="entry name" value="PH domain-like"/>
    <property type="match status" value="1"/>
</dbReference>
<reference evidence="3" key="1">
    <citation type="submission" date="2021-04" db="EMBL/GenBank/DDBJ databases">
        <authorList>
            <consortium name="Molecular Ecology Group"/>
        </authorList>
    </citation>
    <scope>NUCLEOTIDE SEQUENCE</scope>
</reference>
<dbReference type="EMBL" id="CAJHNH020002089">
    <property type="protein sequence ID" value="CAG5125537.1"/>
    <property type="molecule type" value="Genomic_DNA"/>
</dbReference>
<dbReference type="AlphaFoldDB" id="A0A8S3Z7Q0"/>
<protein>
    <recommendedName>
        <fullName evidence="2">PID domain-containing protein</fullName>
    </recommendedName>
</protein>
<dbReference type="PANTHER" id="PTHR14058">
    <property type="entry name" value="AMYLOID BETA A4 PRECURSOR PROTEIN-BINDING FAMILY B"/>
    <property type="match status" value="1"/>
</dbReference>
<proteinExistence type="predicted"/>
<feature type="non-terminal residue" evidence="3">
    <location>
        <position position="1"/>
    </location>
</feature>
<dbReference type="PANTHER" id="PTHR14058:SF8">
    <property type="entry name" value="PROTEIN FE65 HOMOLOG"/>
    <property type="match status" value="1"/>
</dbReference>
<name>A0A8S3Z7Q0_9EUPU</name>
<dbReference type="GO" id="GO:0006355">
    <property type="term" value="P:regulation of DNA-templated transcription"/>
    <property type="evidence" value="ECO:0007669"/>
    <property type="project" value="TreeGrafter"/>
</dbReference>
<keyword evidence="4" id="KW-1185">Reference proteome</keyword>
<dbReference type="Pfam" id="PF00640">
    <property type="entry name" value="PID"/>
    <property type="match status" value="1"/>
</dbReference>
<evidence type="ECO:0000256" key="1">
    <source>
        <dbReference type="ARBA" id="ARBA00022737"/>
    </source>
</evidence>
<organism evidence="3 4">
    <name type="scientific">Candidula unifasciata</name>
    <dbReference type="NCBI Taxonomy" id="100452"/>
    <lineage>
        <taxon>Eukaryota</taxon>
        <taxon>Metazoa</taxon>
        <taxon>Spiralia</taxon>
        <taxon>Lophotrochozoa</taxon>
        <taxon>Mollusca</taxon>
        <taxon>Gastropoda</taxon>
        <taxon>Heterobranchia</taxon>
        <taxon>Euthyneura</taxon>
        <taxon>Panpulmonata</taxon>
        <taxon>Eupulmonata</taxon>
        <taxon>Stylommatophora</taxon>
        <taxon>Helicina</taxon>
        <taxon>Helicoidea</taxon>
        <taxon>Geomitridae</taxon>
        <taxon>Candidula</taxon>
    </lineage>
</organism>
<accession>A0A8S3Z7Q0</accession>
<keyword evidence="1" id="KW-0677">Repeat</keyword>
<dbReference type="InterPro" id="IPR011993">
    <property type="entry name" value="PH-like_dom_sf"/>
</dbReference>
<sequence>NPDGIIDEFRVRFLSFMGIALDNVKMCAFIMHTSQNKFICHVFHCEPSAGPMCKTIEAACK</sequence>
<dbReference type="OrthoDB" id="5969782at2759"/>
<comment type="caution">
    <text evidence="3">The sequence shown here is derived from an EMBL/GenBank/DDBJ whole genome shotgun (WGS) entry which is preliminary data.</text>
</comment>
<dbReference type="GO" id="GO:0005634">
    <property type="term" value="C:nucleus"/>
    <property type="evidence" value="ECO:0007669"/>
    <property type="project" value="TreeGrafter"/>
</dbReference>
<gene>
    <name evidence="3" type="ORF">CUNI_LOCUS11095</name>
</gene>
<dbReference type="Proteomes" id="UP000678393">
    <property type="component" value="Unassembled WGS sequence"/>
</dbReference>
<evidence type="ECO:0000313" key="4">
    <source>
        <dbReference type="Proteomes" id="UP000678393"/>
    </source>
</evidence>
<dbReference type="PROSITE" id="PS01179">
    <property type="entry name" value="PID"/>
    <property type="match status" value="1"/>
</dbReference>